<dbReference type="InterPro" id="IPR003594">
    <property type="entry name" value="HATPase_dom"/>
</dbReference>
<feature type="modified residue" description="4-aspartylphosphate" evidence="4">
    <location>
        <position position="592"/>
    </location>
</feature>
<dbReference type="InterPro" id="IPR035965">
    <property type="entry name" value="PAS-like_dom_sf"/>
</dbReference>
<feature type="modified residue" description="4-aspartylphosphate" evidence="4">
    <location>
        <position position="65"/>
    </location>
</feature>
<dbReference type="Proteomes" id="UP000198788">
    <property type="component" value="Unassembled WGS sequence"/>
</dbReference>
<evidence type="ECO:0000259" key="7">
    <source>
        <dbReference type="PROSITE" id="PS50113"/>
    </source>
</evidence>
<dbReference type="SMART" id="SM00387">
    <property type="entry name" value="HATPase_c"/>
    <property type="match status" value="1"/>
</dbReference>
<dbReference type="STRING" id="871741.SAMN05192570_3099"/>
<evidence type="ECO:0000313" key="9">
    <source>
        <dbReference type="Proteomes" id="UP000198788"/>
    </source>
</evidence>
<dbReference type="SUPFAM" id="SSF55874">
    <property type="entry name" value="ATPase domain of HSP90 chaperone/DNA topoisomerase II/histidine kinase"/>
    <property type="match status" value="1"/>
</dbReference>
<feature type="domain" description="Histidine kinase" evidence="5">
    <location>
        <begin position="314"/>
        <end position="521"/>
    </location>
</feature>
<dbReference type="PANTHER" id="PTHR43065:SF49">
    <property type="entry name" value="HISTIDINE KINASE"/>
    <property type="match status" value="1"/>
</dbReference>
<dbReference type="CDD" id="cd00082">
    <property type="entry name" value="HisKA"/>
    <property type="match status" value="1"/>
</dbReference>
<keyword evidence="8" id="KW-0808">Transferase</keyword>
<feature type="domain" description="PAC" evidence="7">
    <location>
        <begin position="249"/>
        <end position="301"/>
    </location>
</feature>
<dbReference type="Gene3D" id="3.40.50.2300">
    <property type="match status" value="2"/>
</dbReference>
<comment type="catalytic activity">
    <reaction evidence="1">
        <text>ATP + protein L-histidine = ADP + protein N-phospho-L-histidine.</text>
        <dbReference type="EC" id="2.7.13.3"/>
    </reaction>
</comment>
<dbReference type="Pfam" id="PF00072">
    <property type="entry name" value="Response_reg"/>
    <property type="match status" value="2"/>
</dbReference>
<dbReference type="SUPFAM" id="SSF52172">
    <property type="entry name" value="CheY-like"/>
    <property type="match status" value="2"/>
</dbReference>
<dbReference type="PANTHER" id="PTHR43065">
    <property type="entry name" value="SENSOR HISTIDINE KINASE"/>
    <property type="match status" value="1"/>
</dbReference>
<evidence type="ECO:0000259" key="5">
    <source>
        <dbReference type="PROSITE" id="PS50109"/>
    </source>
</evidence>
<dbReference type="PROSITE" id="PS50109">
    <property type="entry name" value="HIS_KIN"/>
    <property type="match status" value="1"/>
</dbReference>
<evidence type="ECO:0000256" key="4">
    <source>
        <dbReference type="PROSITE-ProRule" id="PRU00169"/>
    </source>
</evidence>
<evidence type="ECO:0000259" key="6">
    <source>
        <dbReference type="PROSITE" id="PS50110"/>
    </source>
</evidence>
<dbReference type="InterPro" id="IPR005467">
    <property type="entry name" value="His_kinase_dom"/>
</dbReference>
<dbReference type="Pfam" id="PF08447">
    <property type="entry name" value="PAS_3"/>
    <property type="match status" value="1"/>
</dbReference>
<evidence type="ECO:0000256" key="3">
    <source>
        <dbReference type="ARBA" id="ARBA00022553"/>
    </source>
</evidence>
<dbReference type="PRINTS" id="PR00344">
    <property type="entry name" value="BCTRLSENSOR"/>
</dbReference>
<dbReference type="EC" id="2.7.13.3" evidence="2"/>
<dbReference type="InterPro" id="IPR013655">
    <property type="entry name" value="PAS_fold_3"/>
</dbReference>
<dbReference type="InterPro" id="IPR003661">
    <property type="entry name" value="HisK_dim/P_dom"/>
</dbReference>
<feature type="domain" description="Response regulatory" evidence="6">
    <location>
        <begin position="16"/>
        <end position="133"/>
    </location>
</feature>
<evidence type="ECO:0000256" key="1">
    <source>
        <dbReference type="ARBA" id="ARBA00000085"/>
    </source>
</evidence>
<dbReference type="Pfam" id="PF00512">
    <property type="entry name" value="HisKA"/>
    <property type="match status" value="1"/>
</dbReference>
<keyword evidence="8" id="KW-0418">Kinase</keyword>
<evidence type="ECO:0000256" key="2">
    <source>
        <dbReference type="ARBA" id="ARBA00012438"/>
    </source>
</evidence>
<name>A0A1I6TBL4_9CAUL</name>
<protein>
    <recommendedName>
        <fullName evidence="2">histidine kinase</fullName>
        <ecNumber evidence="2">2.7.13.3</ecNumber>
    </recommendedName>
</protein>
<dbReference type="SUPFAM" id="SSF47384">
    <property type="entry name" value="Homodimeric domain of signal transducing histidine kinase"/>
    <property type="match status" value="1"/>
</dbReference>
<dbReference type="InterPro" id="IPR036097">
    <property type="entry name" value="HisK_dim/P_sf"/>
</dbReference>
<dbReference type="SUPFAM" id="SSF55785">
    <property type="entry name" value="PYP-like sensor domain (PAS domain)"/>
    <property type="match status" value="1"/>
</dbReference>
<dbReference type="InterPro" id="IPR000700">
    <property type="entry name" value="PAS-assoc_C"/>
</dbReference>
<sequence>MTASSGPSGSTGLKARILIVDDDERNAFAATEALKVLGHDLRVARSGPDALRLLLAEEFAVILLDLHMPGMDGYETARLIREHPRTRDTPIVFVTAVFRDETHIFQAYQAGAVDVVFKPVDPFILRSKVSVLVDLYLKTLQIHHQAAEQTKLLTENAAIAEARLAAEMELRQTRERQDAILRSLPVVFTSRARQHPFPALFVSDSIAPLTGFEPSRFIEDPEIGLGRIHPGDIQGVVDCLMQASETGAYACEYRWMCADGQYRIFLDQGVWVPDESGADGEIFGTLLDVTDRRRLEEQLSHARKMEAVGQLTGGIAHDFNNLLTVVLGNADILLRKAEQPFERRQLEAIRLAADRGQTLTRQLLAFARRQALAPEAVDLNRLVDGFLPLIRQAMGDAVVLDWRRSPEPVFVMVDANQLENALLNLAVNARDAMEGTGRLVLQVGRADDHGVITVSDTGCGISAETRERLFEPFYTTKEVGRGSGLGLSQVYGFIQQSGGRVEIDSVLGEGSTFRLILPLTEQRPVEAKRVELDEEAPRGTERLLIVEDDPSVLGVSFETLQGLGYRCEYAIDAEGALARLAADPDFDLLFSDVVMPGRINGIELARRCRDSYPGVAVLLTSGYVGEEALGDVREFNFIEKPYARSTLAQRLRSILDARHQAKAGALA</sequence>
<dbReference type="InterPro" id="IPR000014">
    <property type="entry name" value="PAS"/>
</dbReference>
<dbReference type="SMART" id="SM00448">
    <property type="entry name" value="REC"/>
    <property type="match status" value="2"/>
</dbReference>
<dbReference type="SMART" id="SM00388">
    <property type="entry name" value="HisKA"/>
    <property type="match status" value="1"/>
</dbReference>
<dbReference type="PROSITE" id="PS50110">
    <property type="entry name" value="RESPONSE_REGULATORY"/>
    <property type="match status" value="2"/>
</dbReference>
<dbReference type="GO" id="GO:0000155">
    <property type="term" value="F:phosphorelay sensor kinase activity"/>
    <property type="evidence" value="ECO:0007669"/>
    <property type="project" value="InterPro"/>
</dbReference>
<dbReference type="AlphaFoldDB" id="A0A1I6TBL4"/>
<dbReference type="CDD" id="cd00130">
    <property type="entry name" value="PAS"/>
    <property type="match status" value="1"/>
</dbReference>
<keyword evidence="3 4" id="KW-0597">Phosphoprotein</keyword>
<reference evidence="9" key="1">
    <citation type="submission" date="2016-10" db="EMBL/GenBank/DDBJ databases">
        <authorList>
            <person name="Varghese N."/>
            <person name="Submissions S."/>
        </authorList>
    </citation>
    <scope>NUCLEOTIDE SEQUENCE [LARGE SCALE GENOMIC DNA]</scope>
    <source>
        <strain evidence="9">CGMCC 1.10683</strain>
    </source>
</reference>
<organism evidence="8 9">
    <name type="scientific">Brevundimonas viscosa</name>
    <dbReference type="NCBI Taxonomy" id="871741"/>
    <lineage>
        <taxon>Bacteria</taxon>
        <taxon>Pseudomonadati</taxon>
        <taxon>Pseudomonadota</taxon>
        <taxon>Alphaproteobacteria</taxon>
        <taxon>Caulobacterales</taxon>
        <taxon>Caulobacteraceae</taxon>
        <taxon>Brevundimonas</taxon>
    </lineage>
</organism>
<dbReference type="Gene3D" id="3.30.450.20">
    <property type="entry name" value="PAS domain"/>
    <property type="match status" value="1"/>
</dbReference>
<keyword evidence="9" id="KW-1185">Reference proteome</keyword>
<feature type="domain" description="Response regulatory" evidence="6">
    <location>
        <begin position="542"/>
        <end position="655"/>
    </location>
</feature>
<dbReference type="InterPro" id="IPR004358">
    <property type="entry name" value="Sig_transdc_His_kin-like_C"/>
</dbReference>
<dbReference type="RefSeq" id="WP_092312931.1">
    <property type="nucleotide sequence ID" value="NZ_FOZV01000009.1"/>
</dbReference>
<accession>A0A1I6TBL4</accession>
<proteinExistence type="predicted"/>
<dbReference type="PROSITE" id="PS50113">
    <property type="entry name" value="PAC"/>
    <property type="match status" value="1"/>
</dbReference>
<dbReference type="Gene3D" id="3.30.565.10">
    <property type="entry name" value="Histidine kinase-like ATPase, C-terminal domain"/>
    <property type="match status" value="1"/>
</dbReference>
<dbReference type="EMBL" id="FOZV01000009">
    <property type="protein sequence ID" value="SFS86575.1"/>
    <property type="molecule type" value="Genomic_DNA"/>
</dbReference>
<dbReference type="InterPro" id="IPR011006">
    <property type="entry name" value="CheY-like_superfamily"/>
</dbReference>
<dbReference type="Pfam" id="PF02518">
    <property type="entry name" value="HATPase_c"/>
    <property type="match status" value="1"/>
</dbReference>
<dbReference type="InterPro" id="IPR001789">
    <property type="entry name" value="Sig_transdc_resp-reg_receiver"/>
</dbReference>
<evidence type="ECO:0000313" key="8">
    <source>
        <dbReference type="EMBL" id="SFS86575.1"/>
    </source>
</evidence>
<dbReference type="OrthoDB" id="7284568at2"/>
<dbReference type="Gene3D" id="1.10.287.130">
    <property type="match status" value="1"/>
</dbReference>
<gene>
    <name evidence="8" type="ORF">SAMN05192570_3099</name>
</gene>
<dbReference type="InterPro" id="IPR036890">
    <property type="entry name" value="HATPase_C_sf"/>
</dbReference>